<feature type="region of interest" description="Disordered" evidence="1">
    <location>
        <begin position="1"/>
        <end position="20"/>
    </location>
</feature>
<evidence type="ECO:0000256" key="1">
    <source>
        <dbReference type="SAM" id="MobiDB-lite"/>
    </source>
</evidence>
<keyword evidence="2" id="KW-0812">Transmembrane</keyword>
<feature type="transmembrane region" description="Helical" evidence="2">
    <location>
        <begin position="305"/>
        <end position="327"/>
    </location>
</feature>
<dbReference type="Pfam" id="PF01757">
    <property type="entry name" value="Acyl_transf_3"/>
    <property type="match status" value="1"/>
</dbReference>
<gene>
    <name evidence="4" type="ORF">CFter6_2816</name>
</gene>
<dbReference type="Proteomes" id="UP000072421">
    <property type="component" value="Chromosome"/>
</dbReference>
<name>A0A127PCZ4_9BURK</name>
<feature type="transmembrane region" description="Helical" evidence="2">
    <location>
        <begin position="248"/>
        <end position="268"/>
    </location>
</feature>
<feature type="transmembrane region" description="Helical" evidence="2">
    <location>
        <begin position="166"/>
        <end position="186"/>
    </location>
</feature>
<dbReference type="InterPro" id="IPR050879">
    <property type="entry name" value="Acyltransferase_3"/>
</dbReference>
<evidence type="ECO:0000313" key="5">
    <source>
        <dbReference type="Proteomes" id="UP000072421"/>
    </source>
</evidence>
<dbReference type="PATRIC" id="fig|158899.10.peg.2808"/>
<dbReference type="OrthoDB" id="8956208at2"/>
<evidence type="ECO:0000256" key="2">
    <source>
        <dbReference type="SAM" id="Phobius"/>
    </source>
</evidence>
<accession>A0A127PCZ4</accession>
<sequence length="384" mass="41879">MDVTMSVSPLLSSSSKAPDRSSSFQFGFIDLLKVIAAQLIVLHHLAFYGPMADHVRPVAPVLIDWLDAYARIAVQVFLVVGGFLAAKSLSPQGVSTVSDPLRVLWRRYMKLVPPFLVATVLAIGASAWAALWMTHYSISAMPTAMQLAAHALLLHSILGYESISAGAWYVAIDFQLYALLTMLLWLTGGLARRRAMPWLAPLLVVAGVSASLFYFNRDAAWDAWAPYFFGSYGLGVIAWWARDLGRRPAVVALLLAAILLPTLYALAIDFRSRIAVALLVACALVLVSRRGVLLSRQRFAWIRSFGRISYSIFLVHFPVCLVVNAAFAKFVPARPLLQAGGMVLAWAASLAAGAIFYRWVEIPLSRLSARAPEHGSSLRVPAAA</sequence>
<protein>
    <submittedName>
        <fullName evidence="4">Acyltransferase family protein</fullName>
    </submittedName>
</protein>
<feature type="transmembrane region" description="Helical" evidence="2">
    <location>
        <begin position="68"/>
        <end position="90"/>
    </location>
</feature>
<feature type="transmembrane region" description="Helical" evidence="2">
    <location>
        <begin position="274"/>
        <end position="293"/>
    </location>
</feature>
<organism evidence="4">
    <name type="scientific">Collimonas fungivorans</name>
    <dbReference type="NCBI Taxonomy" id="158899"/>
    <lineage>
        <taxon>Bacteria</taxon>
        <taxon>Pseudomonadati</taxon>
        <taxon>Pseudomonadota</taxon>
        <taxon>Betaproteobacteria</taxon>
        <taxon>Burkholderiales</taxon>
        <taxon>Oxalobacteraceae</taxon>
        <taxon>Collimonas</taxon>
    </lineage>
</organism>
<dbReference type="AlphaFoldDB" id="A0A127PCZ4"/>
<dbReference type="InterPro" id="IPR002656">
    <property type="entry name" value="Acyl_transf_3_dom"/>
</dbReference>
<evidence type="ECO:0000259" key="3">
    <source>
        <dbReference type="Pfam" id="PF01757"/>
    </source>
</evidence>
<keyword evidence="4" id="KW-0012">Acyltransferase</keyword>
<keyword evidence="2" id="KW-1133">Transmembrane helix</keyword>
<feature type="domain" description="Acyltransferase 3" evidence="3">
    <location>
        <begin position="27"/>
        <end position="349"/>
    </location>
</feature>
<dbReference type="GO" id="GO:0016747">
    <property type="term" value="F:acyltransferase activity, transferring groups other than amino-acyl groups"/>
    <property type="evidence" value="ECO:0007669"/>
    <property type="project" value="InterPro"/>
</dbReference>
<dbReference type="EMBL" id="CP013232">
    <property type="protein sequence ID" value="AMO95484.1"/>
    <property type="molecule type" value="Genomic_DNA"/>
</dbReference>
<reference evidence="4 5" key="1">
    <citation type="submission" date="2015-11" db="EMBL/GenBank/DDBJ databases">
        <title>Exploring the genomic traits of fungus-feeding bacterial genus Collimonas.</title>
        <authorList>
            <person name="Song C."/>
            <person name="Schmidt R."/>
            <person name="de Jager V."/>
            <person name="Krzyzanowska D."/>
            <person name="Jongedijk E."/>
            <person name="Cankar K."/>
            <person name="Beekwilder J."/>
            <person name="van Veen A."/>
            <person name="de Boer W."/>
            <person name="van Veen J.A."/>
            <person name="Garbeva P."/>
        </authorList>
    </citation>
    <scope>NUCLEOTIDE SEQUENCE [LARGE SCALE GENOMIC DNA]</scope>
    <source>
        <strain evidence="4 5">Ter6</strain>
    </source>
</reference>
<dbReference type="GO" id="GO:0016020">
    <property type="term" value="C:membrane"/>
    <property type="evidence" value="ECO:0007669"/>
    <property type="project" value="TreeGrafter"/>
</dbReference>
<feature type="transmembrane region" description="Helical" evidence="2">
    <location>
        <begin position="111"/>
        <end position="133"/>
    </location>
</feature>
<keyword evidence="4" id="KW-0808">Transferase</keyword>
<dbReference type="GO" id="GO:0000271">
    <property type="term" value="P:polysaccharide biosynthetic process"/>
    <property type="evidence" value="ECO:0007669"/>
    <property type="project" value="TreeGrafter"/>
</dbReference>
<feature type="transmembrane region" description="Helical" evidence="2">
    <location>
        <begin position="339"/>
        <end position="360"/>
    </location>
</feature>
<dbReference type="PANTHER" id="PTHR23028">
    <property type="entry name" value="ACETYLTRANSFERASE"/>
    <property type="match status" value="1"/>
</dbReference>
<dbReference type="PANTHER" id="PTHR23028:SF131">
    <property type="entry name" value="BLR2367 PROTEIN"/>
    <property type="match status" value="1"/>
</dbReference>
<keyword evidence="2" id="KW-0472">Membrane</keyword>
<proteinExistence type="predicted"/>
<feature type="transmembrane region" description="Helical" evidence="2">
    <location>
        <begin position="223"/>
        <end position="241"/>
    </location>
</feature>
<feature type="transmembrane region" description="Helical" evidence="2">
    <location>
        <begin position="198"/>
        <end position="217"/>
    </location>
</feature>
<feature type="transmembrane region" description="Helical" evidence="2">
    <location>
        <begin position="26"/>
        <end position="48"/>
    </location>
</feature>
<evidence type="ECO:0000313" key="4">
    <source>
        <dbReference type="EMBL" id="AMO95484.1"/>
    </source>
</evidence>